<feature type="compositionally biased region" description="Polar residues" evidence="1">
    <location>
        <begin position="312"/>
        <end position="322"/>
    </location>
</feature>
<feature type="compositionally biased region" description="Low complexity" evidence="1">
    <location>
        <begin position="79"/>
        <end position="89"/>
    </location>
</feature>
<proteinExistence type="predicted"/>
<dbReference type="STRING" id="1447883.A0A2B7XL23"/>
<accession>A0A2B7XL23</accession>
<evidence type="ECO:0000256" key="2">
    <source>
        <dbReference type="SAM" id="Phobius"/>
    </source>
</evidence>
<sequence length="476" mass="50389">MQPTNFDLLGSPRDEAQPPRTPQITRDTTAPSRETADRSRNGPYARHTRSEDSWIEVSSQPSSSSLSSVGNDEIVTTGLRLQQQRLQQQRSRRRSVFRAGASPRANAQSSLQPQGTGGSSQDEYEESESESDRVLSSSNEDISMRRRRDLFFLHANSSASESALSSDDEDETSTALGPPPNPPAFTPSPNAFSHPPASQAHPYSQHGIRSRAGAGRSRHGSRSSIRSARQSRHHQHQHSPYNIISPSYQADHDAALRASLSTLLSCAAAARGLSKNDTPQRTPDRPSEPSTFRLVPESVAIGDDEVGGENDLLSTPNPNIQISRPAVSPSTGSKRSSSPSIIPQIPKARRKASRSRDRATSHPSSKRSRRVGLTDASAPSSSLVSPTVMTWVISAGVVVLFSAISFSAGYVLGREVGRIETVSGSSGVGGGMGGLVGGGSGDEGMKAGAGCGKEAVKGGLRRIRWIGGGAASSISA</sequence>
<name>A0A2B7XL23_POLH7</name>
<dbReference type="EMBL" id="PDNA01000152">
    <property type="protein sequence ID" value="PGH09630.1"/>
    <property type="molecule type" value="Genomic_DNA"/>
</dbReference>
<keyword evidence="2" id="KW-0812">Transmembrane</keyword>
<evidence type="ECO:0000256" key="1">
    <source>
        <dbReference type="SAM" id="MobiDB-lite"/>
    </source>
</evidence>
<organism evidence="3 4">
    <name type="scientific">Polytolypa hystricis (strain UAMH7299)</name>
    <dbReference type="NCBI Taxonomy" id="1447883"/>
    <lineage>
        <taxon>Eukaryota</taxon>
        <taxon>Fungi</taxon>
        <taxon>Dikarya</taxon>
        <taxon>Ascomycota</taxon>
        <taxon>Pezizomycotina</taxon>
        <taxon>Eurotiomycetes</taxon>
        <taxon>Eurotiomycetidae</taxon>
        <taxon>Onygenales</taxon>
        <taxon>Onygenales incertae sedis</taxon>
        <taxon>Polytolypa</taxon>
    </lineage>
</organism>
<feature type="compositionally biased region" description="Pro residues" evidence="1">
    <location>
        <begin position="177"/>
        <end position="186"/>
    </location>
</feature>
<keyword evidence="2" id="KW-1133">Transmembrane helix</keyword>
<feature type="compositionally biased region" description="Low complexity" evidence="1">
    <location>
        <begin position="206"/>
        <end position="215"/>
    </location>
</feature>
<feature type="compositionally biased region" description="Low complexity" evidence="1">
    <location>
        <begin position="328"/>
        <end position="346"/>
    </location>
</feature>
<comment type="caution">
    <text evidence="3">The sequence shown here is derived from an EMBL/GenBank/DDBJ whole genome shotgun (WGS) entry which is preliminary data.</text>
</comment>
<feature type="compositionally biased region" description="Polar residues" evidence="1">
    <location>
        <begin position="105"/>
        <end position="114"/>
    </location>
</feature>
<feature type="region of interest" description="Disordered" evidence="1">
    <location>
        <begin position="1"/>
        <end position="140"/>
    </location>
</feature>
<feature type="region of interest" description="Disordered" evidence="1">
    <location>
        <begin position="273"/>
        <end position="382"/>
    </location>
</feature>
<reference evidence="3 4" key="1">
    <citation type="submission" date="2017-10" db="EMBL/GenBank/DDBJ databases">
        <title>Comparative genomics in systemic dimorphic fungi from Ajellomycetaceae.</title>
        <authorList>
            <person name="Munoz J.F."/>
            <person name="Mcewen J.G."/>
            <person name="Clay O.K."/>
            <person name="Cuomo C.A."/>
        </authorList>
    </citation>
    <scope>NUCLEOTIDE SEQUENCE [LARGE SCALE GENOMIC DNA]</scope>
    <source>
        <strain evidence="3 4">UAMH7299</strain>
    </source>
</reference>
<dbReference type="Proteomes" id="UP000224634">
    <property type="component" value="Unassembled WGS sequence"/>
</dbReference>
<keyword evidence="2" id="KW-0472">Membrane</keyword>
<feature type="compositionally biased region" description="Low complexity" evidence="1">
    <location>
        <begin position="55"/>
        <end position="68"/>
    </location>
</feature>
<protein>
    <recommendedName>
        <fullName evidence="5">REJ domain-containing protein</fullName>
    </recommendedName>
</protein>
<keyword evidence="4" id="KW-1185">Reference proteome</keyword>
<gene>
    <name evidence="3" type="ORF">AJ80_07659</name>
</gene>
<dbReference type="OrthoDB" id="5413188at2759"/>
<evidence type="ECO:0000313" key="4">
    <source>
        <dbReference type="Proteomes" id="UP000224634"/>
    </source>
</evidence>
<feature type="region of interest" description="Disordered" evidence="1">
    <location>
        <begin position="158"/>
        <end position="245"/>
    </location>
</feature>
<feature type="transmembrane region" description="Helical" evidence="2">
    <location>
        <begin position="388"/>
        <end position="412"/>
    </location>
</feature>
<evidence type="ECO:0008006" key="5">
    <source>
        <dbReference type="Google" id="ProtNLM"/>
    </source>
</evidence>
<evidence type="ECO:0000313" key="3">
    <source>
        <dbReference type="EMBL" id="PGH09630.1"/>
    </source>
</evidence>
<dbReference type="AlphaFoldDB" id="A0A2B7XL23"/>
<feature type="compositionally biased region" description="Polar residues" evidence="1">
    <location>
        <begin position="22"/>
        <end position="32"/>
    </location>
</feature>